<feature type="domain" description="DUF7802" evidence="2">
    <location>
        <begin position="6"/>
        <end position="382"/>
    </location>
</feature>
<feature type="transmembrane region" description="Helical" evidence="1">
    <location>
        <begin position="361"/>
        <end position="383"/>
    </location>
</feature>
<dbReference type="HOGENOM" id="CLU_039555_0_0_1"/>
<keyword evidence="1" id="KW-0472">Membrane</keyword>
<reference evidence="3" key="2">
    <citation type="submission" date="2011-02" db="EMBL/GenBank/DDBJ databases">
        <authorList>
            <person name="MacLean D."/>
        </authorList>
    </citation>
    <scope>NUCLEOTIDE SEQUENCE</scope>
</reference>
<feature type="transmembrane region" description="Helical" evidence="1">
    <location>
        <begin position="145"/>
        <end position="166"/>
    </location>
</feature>
<dbReference type="EMBL" id="FR824252">
    <property type="protein sequence ID" value="CCA23800.1"/>
    <property type="molecule type" value="Genomic_DNA"/>
</dbReference>
<dbReference type="PANTHER" id="PTHR35982:SF1">
    <property type="entry name" value="SPIROCYCLASE, AVEC FAMILY"/>
    <property type="match status" value="1"/>
</dbReference>
<dbReference type="Pfam" id="PF25085">
    <property type="entry name" value="DUF7802"/>
    <property type="match status" value="1"/>
</dbReference>
<feature type="transmembrane region" description="Helical" evidence="1">
    <location>
        <begin position="43"/>
        <end position="59"/>
    </location>
</feature>
<sequence>MIFSRISSLLHENPSLLAVEMMTYITFYLIMKHIFSSGKQNRYVFLSVSIQMALVELLMYDSRRWHAAATIPLLSNLPLYYVLLVAQMQYISFVATSRLRIQISAQPFAMACFVVLLVYPFELMGVKFLWWTLHDTDPYVQDRVYNVPISIITNLYAFSLANQWAFIAMRELGLLEFRHQENCRREVLGVMWSVLSSLFMGFLFKVVFYGNLVLVIGIHPQVWITIVLGLSLLFVCLAVAHKDDPGVQAELEPIGTHDAQIFLPASKHAINRAIYIFSLVLIVSIFTFSPSNIVSVGYHQMLGDCSETEEYLSWLDLDFTRPKYVCVYDYDEDYTMCGTPLQELSYRKEWFAICGRDYEDFGTYVVMILAIVTTWNVIFHHVMSSRNQTKLRRRSSSQK</sequence>
<dbReference type="PANTHER" id="PTHR35982">
    <property type="entry name" value="AGAP005361-PA"/>
    <property type="match status" value="1"/>
</dbReference>
<dbReference type="InterPro" id="IPR056704">
    <property type="entry name" value="DUF7802"/>
</dbReference>
<organism evidence="3">
    <name type="scientific">Albugo laibachii Nc14</name>
    <dbReference type="NCBI Taxonomy" id="890382"/>
    <lineage>
        <taxon>Eukaryota</taxon>
        <taxon>Sar</taxon>
        <taxon>Stramenopiles</taxon>
        <taxon>Oomycota</taxon>
        <taxon>Peronosporomycetes</taxon>
        <taxon>Albuginales</taxon>
        <taxon>Albuginaceae</taxon>
        <taxon>Albugo</taxon>
    </lineage>
</organism>
<name>F0WR40_9STRA</name>
<feature type="transmembrane region" description="Helical" evidence="1">
    <location>
        <begin position="222"/>
        <end position="240"/>
    </location>
</feature>
<evidence type="ECO:0000313" key="3">
    <source>
        <dbReference type="EMBL" id="CCA23800.1"/>
    </source>
</evidence>
<feature type="transmembrane region" description="Helical" evidence="1">
    <location>
        <begin position="273"/>
        <end position="293"/>
    </location>
</feature>
<dbReference type="AlphaFoldDB" id="F0WR40"/>
<protein>
    <submittedName>
        <fullName evidence="3">Uncharacterized protein AlNc14C207G8848</fullName>
    </submittedName>
</protein>
<proteinExistence type="predicted"/>
<evidence type="ECO:0000256" key="1">
    <source>
        <dbReference type="SAM" id="Phobius"/>
    </source>
</evidence>
<feature type="transmembrane region" description="Helical" evidence="1">
    <location>
        <begin position="108"/>
        <end position="133"/>
    </location>
</feature>
<feature type="transmembrane region" description="Helical" evidence="1">
    <location>
        <begin position="187"/>
        <end position="210"/>
    </location>
</feature>
<keyword evidence="1" id="KW-0812">Transmembrane</keyword>
<accession>F0WR40</accession>
<keyword evidence="1" id="KW-1133">Transmembrane helix</keyword>
<evidence type="ECO:0000259" key="2">
    <source>
        <dbReference type="Pfam" id="PF25085"/>
    </source>
</evidence>
<feature type="transmembrane region" description="Helical" evidence="1">
    <location>
        <begin position="15"/>
        <end position="31"/>
    </location>
</feature>
<gene>
    <name evidence="3" type="primary">AlNc14C207G8848</name>
    <name evidence="3" type="ORF">ALNC14_099440</name>
</gene>
<reference evidence="3" key="1">
    <citation type="journal article" date="2011" name="PLoS Biol.">
        <title>Gene gain and loss during evolution of obligate parasitism in the white rust pathogen of Arabidopsis thaliana.</title>
        <authorList>
            <person name="Kemen E."/>
            <person name="Gardiner A."/>
            <person name="Schultz-Larsen T."/>
            <person name="Kemen A.C."/>
            <person name="Balmuth A.L."/>
            <person name="Robert-Seilaniantz A."/>
            <person name="Bailey K."/>
            <person name="Holub E."/>
            <person name="Studholme D.J."/>
            <person name="Maclean D."/>
            <person name="Jones J.D."/>
        </authorList>
    </citation>
    <scope>NUCLEOTIDE SEQUENCE</scope>
</reference>